<name>A0A2P7BF22_9HYPH</name>
<dbReference type="Pfam" id="PF13599">
    <property type="entry name" value="Pentapeptide_4"/>
    <property type="match status" value="1"/>
</dbReference>
<dbReference type="AlphaFoldDB" id="A0A2P7BF22"/>
<reference evidence="3" key="1">
    <citation type="submission" date="2017-11" db="EMBL/GenBank/DDBJ databases">
        <authorList>
            <person name="Kuznetsova I."/>
            <person name="Sazanova A."/>
            <person name="Chirak E."/>
            <person name="Safronova V."/>
            <person name="Willems A."/>
        </authorList>
    </citation>
    <scope>NUCLEOTIDE SEQUENCE [LARGE SCALE GENOMIC DNA]</scope>
    <source>
        <strain evidence="3">CCBAU 03422</strain>
    </source>
</reference>
<sequence length="251" mass="26328">MSIFGEKLMGSRGAQKLSAAAFVAVSLSSAIASICVPYPAAAADCSALAAPELDWSDCSKSKIMIPSSELEGANLHSTNFSGTDLSKSDLKTANLVQANLVRASLAGADAEKANFSEVEAYRCNFADISAVGASFTNAELQRANFRGAKLTGASFEKAELGRADFDQAVLTGVRFSLADLSRADLSQATFEGPLVFDRAFMFLTRIEGLDLSAAQGLEQRQIDLACGDAKTKLPAGLKTPSSWPCPADVPD</sequence>
<evidence type="ECO:0008006" key="4">
    <source>
        <dbReference type="Google" id="ProtNLM"/>
    </source>
</evidence>
<evidence type="ECO:0000256" key="1">
    <source>
        <dbReference type="SAM" id="SignalP"/>
    </source>
</evidence>
<dbReference type="PANTHER" id="PTHR14136">
    <property type="entry name" value="BTB_POZ DOMAIN-CONTAINING PROTEIN KCTD9"/>
    <property type="match status" value="1"/>
</dbReference>
<dbReference type="EMBL" id="PGGM01000003">
    <property type="protein sequence ID" value="PSH65015.1"/>
    <property type="molecule type" value="Genomic_DNA"/>
</dbReference>
<organism evidence="2 3">
    <name type="scientific">Phyllobacterium sophorae</name>
    <dbReference type="NCBI Taxonomy" id="1520277"/>
    <lineage>
        <taxon>Bacteria</taxon>
        <taxon>Pseudomonadati</taxon>
        <taxon>Pseudomonadota</taxon>
        <taxon>Alphaproteobacteria</taxon>
        <taxon>Hyphomicrobiales</taxon>
        <taxon>Phyllobacteriaceae</taxon>
        <taxon>Phyllobacterium</taxon>
    </lineage>
</organism>
<dbReference type="InterPro" id="IPR051082">
    <property type="entry name" value="Pentapeptide-BTB/POZ_domain"/>
</dbReference>
<dbReference type="SUPFAM" id="SSF141571">
    <property type="entry name" value="Pentapeptide repeat-like"/>
    <property type="match status" value="1"/>
</dbReference>
<dbReference type="Pfam" id="PF00805">
    <property type="entry name" value="Pentapeptide"/>
    <property type="match status" value="1"/>
</dbReference>
<dbReference type="OrthoDB" id="7304622at2"/>
<dbReference type="PANTHER" id="PTHR14136:SF17">
    <property type="entry name" value="BTB_POZ DOMAIN-CONTAINING PROTEIN KCTD9"/>
    <property type="match status" value="1"/>
</dbReference>
<comment type="caution">
    <text evidence="2">The sequence shown here is derived from an EMBL/GenBank/DDBJ whole genome shotgun (WGS) entry which is preliminary data.</text>
</comment>
<accession>A0A2P7BF22</accession>
<keyword evidence="3" id="KW-1185">Reference proteome</keyword>
<keyword evidence="1" id="KW-0732">Signal</keyword>
<evidence type="ECO:0000313" key="2">
    <source>
        <dbReference type="EMBL" id="PSH65015.1"/>
    </source>
</evidence>
<proteinExistence type="predicted"/>
<feature type="signal peptide" evidence="1">
    <location>
        <begin position="1"/>
        <end position="42"/>
    </location>
</feature>
<protein>
    <recommendedName>
        <fullName evidence="4">Pentapeptide repeat-containing protein</fullName>
    </recommendedName>
</protein>
<dbReference type="InterPro" id="IPR001646">
    <property type="entry name" value="5peptide_repeat"/>
</dbReference>
<dbReference type="RefSeq" id="WP_106663430.1">
    <property type="nucleotide sequence ID" value="NZ_PGGM01000003.1"/>
</dbReference>
<evidence type="ECO:0000313" key="3">
    <source>
        <dbReference type="Proteomes" id="UP000241764"/>
    </source>
</evidence>
<dbReference type="Gene3D" id="2.160.20.80">
    <property type="entry name" value="E3 ubiquitin-protein ligase SopA"/>
    <property type="match status" value="1"/>
</dbReference>
<feature type="chain" id="PRO_5015176804" description="Pentapeptide repeat-containing protein" evidence="1">
    <location>
        <begin position="43"/>
        <end position="251"/>
    </location>
</feature>
<gene>
    <name evidence="2" type="ORF">CU103_08185</name>
</gene>
<dbReference type="Proteomes" id="UP000241764">
    <property type="component" value="Unassembled WGS sequence"/>
</dbReference>